<keyword evidence="1" id="KW-0472">Membrane</keyword>
<feature type="transmembrane region" description="Helical" evidence="1">
    <location>
        <begin position="7"/>
        <end position="27"/>
    </location>
</feature>
<sequence>MYIQDKFVYKLLTISLVLNFILLVLTMQVCRWYREYDLNCTNVAIFKFIRSNLGHCFQWAMRSTAWKKCRGMHSFVLACPDINIKNIQIKLGCVFKQFQRADVYFLAIKALHNYLSRLSGYLTILVIYGK</sequence>
<evidence type="ECO:0000256" key="1">
    <source>
        <dbReference type="SAM" id="Phobius"/>
    </source>
</evidence>
<organism evidence="2">
    <name type="scientific">Ixodes ricinus</name>
    <name type="common">Common tick</name>
    <name type="synonym">Acarus ricinus</name>
    <dbReference type="NCBI Taxonomy" id="34613"/>
    <lineage>
        <taxon>Eukaryota</taxon>
        <taxon>Metazoa</taxon>
        <taxon>Ecdysozoa</taxon>
        <taxon>Arthropoda</taxon>
        <taxon>Chelicerata</taxon>
        <taxon>Arachnida</taxon>
        <taxon>Acari</taxon>
        <taxon>Parasitiformes</taxon>
        <taxon>Ixodida</taxon>
        <taxon>Ixodoidea</taxon>
        <taxon>Ixodidae</taxon>
        <taxon>Ixodinae</taxon>
        <taxon>Ixodes</taxon>
    </lineage>
</organism>
<keyword evidence="1" id="KW-0812">Transmembrane</keyword>
<keyword evidence="1" id="KW-1133">Transmembrane helix</keyword>
<proteinExistence type="evidence at transcript level"/>
<reference evidence="2" key="1">
    <citation type="submission" date="2012-12" db="EMBL/GenBank/DDBJ databases">
        <title>Identification and characterization of a phenylalanine ammonia-lyase gene family in Isatis indigotica Fort.</title>
        <authorList>
            <person name="Liu Q."/>
            <person name="Chen J."/>
            <person name="Zhou X."/>
            <person name="Di P."/>
            <person name="Xiao Y."/>
            <person name="Xuan H."/>
            <person name="Zhang L."/>
            <person name="Chen W."/>
        </authorList>
    </citation>
    <scope>NUCLEOTIDE SEQUENCE</scope>
    <source>
        <tissue evidence="2">Salivary gland</tissue>
    </source>
</reference>
<name>A0A0K8RIU6_IXORI</name>
<protein>
    <submittedName>
        <fullName evidence="2">Putative translocase of outer mitochondrial membrane 40</fullName>
    </submittedName>
</protein>
<dbReference type="AlphaFoldDB" id="A0A0K8RIU6"/>
<dbReference type="EMBL" id="GADI01003035">
    <property type="protein sequence ID" value="JAA70773.1"/>
    <property type="molecule type" value="mRNA"/>
</dbReference>
<evidence type="ECO:0000313" key="2">
    <source>
        <dbReference type="EMBL" id="JAA70773.1"/>
    </source>
</evidence>
<accession>A0A0K8RIU6</accession>